<dbReference type="SMART" id="SM00909">
    <property type="entry name" value="Germane"/>
    <property type="match status" value="2"/>
</dbReference>
<feature type="domain" description="GerMN" evidence="2">
    <location>
        <begin position="275"/>
        <end position="364"/>
    </location>
</feature>
<sequence>MKIDFTKKLIGILLVSMLLLTGCGVFQGEQTLEQLDAPPEETTLTEDLDTISDELTGADGEEEIEEGIEDGVEEDDSEGDSEGEDPMNSSDTVSRVLYLLDNNGLVVPYEVELPTPASKEVAKQVLEYLVKDGPVTGMLPTGFEAVLPAGTEIMDLNLEPNGTLVVNVSEDFQTYQPEEEQQILEAMTYTLTQFENVERIKLWINGVEQNEMPVNGTPVSQGYSRENGINVHQSEGIDLMESEATTLYFPMQAEDESVYYVPITQHVEKDKINEYESIVQALLNGPSFDLPLQNYINTGSHLTQAPVMQDGTLSLTFNENILTNSEKSILADEVMRSLVLTLTEQEGIEAVEVSVENHEQVVNESGQPYTAPVSKEMVVPTDSI</sequence>
<evidence type="ECO:0000256" key="1">
    <source>
        <dbReference type="SAM" id="MobiDB-lite"/>
    </source>
</evidence>
<feature type="region of interest" description="Disordered" evidence="1">
    <location>
        <begin position="36"/>
        <end position="90"/>
    </location>
</feature>
<evidence type="ECO:0000313" key="4">
    <source>
        <dbReference type="Proteomes" id="UP001595882"/>
    </source>
</evidence>
<evidence type="ECO:0000259" key="2">
    <source>
        <dbReference type="SMART" id="SM00909"/>
    </source>
</evidence>
<accession>A0ABV8WZB5</accession>
<feature type="compositionally biased region" description="Acidic residues" evidence="1">
    <location>
        <begin position="59"/>
        <end position="85"/>
    </location>
</feature>
<evidence type="ECO:0000313" key="3">
    <source>
        <dbReference type="EMBL" id="MFC4403936.1"/>
    </source>
</evidence>
<protein>
    <submittedName>
        <fullName evidence="3">GerMN domain-containing protein</fullName>
    </submittedName>
</protein>
<proteinExistence type="predicted"/>
<dbReference type="RefSeq" id="WP_390252472.1">
    <property type="nucleotide sequence ID" value="NZ_JBHSDT010000008.1"/>
</dbReference>
<feature type="compositionally biased region" description="Acidic residues" evidence="1">
    <location>
        <begin position="43"/>
        <end position="52"/>
    </location>
</feature>
<dbReference type="InterPro" id="IPR019606">
    <property type="entry name" value="GerMN"/>
</dbReference>
<dbReference type="EMBL" id="JBHSDT010000008">
    <property type="protein sequence ID" value="MFC4403936.1"/>
    <property type="molecule type" value="Genomic_DNA"/>
</dbReference>
<comment type="caution">
    <text evidence="3">The sequence shown here is derived from an EMBL/GenBank/DDBJ whole genome shotgun (WGS) entry which is preliminary data.</text>
</comment>
<name>A0ABV8WZB5_9BACI</name>
<reference evidence="4" key="1">
    <citation type="journal article" date="2019" name="Int. J. Syst. Evol. Microbiol.">
        <title>The Global Catalogue of Microorganisms (GCM) 10K type strain sequencing project: providing services to taxonomists for standard genome sequencing and annotation.</title>
        <authorList>
            <consortium name="The Broad Institute Genomics Platform"/>
            <consortium name="The Broad Institute Genome Sequencing Center for Infectious Disease"/>
            <person name="Wu L."/>
            <person name="Ma J."/>
        </authorList>
    </citation>
    <scope>NUCLEOTIDE SEQUENCE [LARGE SCALE GENOMIC DNA]</scope>
    <source>
        <strain evidence="4">CCUG 37865</strain>
    </source>
</reference>
<gene>
    <name evidence="3" type="ORF">ACFOY7_12735</name>
</gene>
<keyword evidence="4" id="KW-1185">Reference proteome</keyword>
<organism evidence="3 4">
    <name type="scientific">Gracilibacillus xinjiangensis</name>
    <dbReference type="NCBI Taxonomy" id="1193282"/>
    <lineage>
        <taxon>Bacteria</taxon>
        <taxon>Bacillati</taxon>
        <taxon>Bacillota</taxon>
        <taxon>Bacilli</taxon>
        <taxon>Bacillales</taxon>
        <taxon>Bacillaceae</taxon>
        <taxon>Gracilibacillus</taxon>
    </lineage>
</organism>
<dbReference type="Pfam" id="PF10646">
    <property type="entry name" value="Germane"/>
    <property type="match status" value="2"/>
</dbReference>
<dbReference type="Proteomes" id="UP001595882">
    <property type="component" value="Unassembled WGS sequence"/>
</dbReference>
<feature type="domain" description="GerMN" evidence="2">
    <location>
        <begin position="122"/>
        <end position="213"/>
    </location>
</feature>
<dbReference type="PROSITE" id="PS51257">
    <property type="entry name" value="PROKAR_LIPOPROTEIN"/>
    <property type="match status" value="1"/>
</dbReference>